<dbReference type="AlphaFoldDB" id="A0A8B8DST2"/>
<feature type="region of interest" description="Disordered" evidence="9">
    <location>
        <begin position="779"/>
        <end position="855"/>
    </location>
</feature>
<proteinExistence type="predicted"/>
<feature type="compositionally biased region" description="Basic and acidic residues" evidence="9">
    <location>
        <begin position="567"/>
        <end position="577"/>
    </location>
</feature>
<feature type="region of interest" description="Disordered" evidence="9">
    <location>
        <begin position="553"/>
        <end position="730"/>
    </location>
</feature>
<evidence type="ECO:0000256" key="9">
    <source>
        <dbReference type="SAM" id="MobiDB-lite"/>
    </source>
</evidence>
<dbReference type="PROSITE" id="PS01209">
    <property type="entry name" value="LDLRA_1"/>
    <property type="match status" value="1"/>
</dbReference>
<dbReference type="Proteomes" id="UP000694844">
    <property type="component" value="Chromosome 4"/>
</dbReference>
<feature type="transmembrane region" description="Helical" evidence="10">
    <location>
        <begin position="879"/>
        <end position="900"/>
    </location>
</feature>
<keyword evidence="2 10" id="KW-0812">Transmembrane</keyword>
<feature type="compositionally biased region" description="Basic and acidic residues" evidence="9">
    <location>
        <begin position="823"/>
        <end position="838"/>
    </location>
</feature>
<dbReference type="InterPro" id="IPR023415">
    <property type="entry name" value="LDLR_class-A_CS"/>
</dbReference>
<dbReference type="KEGG" id="cvn:111129299"/>
<accession>A0A8B8DST2</accession>
<feature type="domain" description="MANSC" evidence="11">
    <location>
        <begin position="47"/>
        <end position="122"/>
    </location>
</feature>
<feature type="compositionally biased region" description="Polar residues" evidence="9">
    <location>
        <begin position="435"/>
        <end position="458"/>
    </location>
</feature>
<feature type="compositionally biased region" description="Polar residues" evidence="9">
    <location>
        <begin position="482"/>
        <end position="503"/>
    </location>
</feature>
<name>A0A8B8DST2_CRAVI</name>
<evidence type="ECO:0000256" key="7">
    <source>
        <dbReference type="ARBA" id="ARBA00023180"/>
    </source>
</evidence>
<evidence type="ECO:0000256" key="6">
    <source>
        <dbReference type="ARBA" id="ARBA00023157"/>
    </source>
</evidence>
<evidence type="ECO:0000313" key="13">
    <source>
        <dbReference type="RefSeq" id="XP_022331292.1"/>
    </source>
</evidence>
<evidence type="ECO:0000313" key="12">
    <source>
        <dbReference type="Proteomes" id="UP000694844"/>
    </source>
</evidence>
<keyword evidence="6 8" id="KW-1015">Disulfide bond</keyword>
<feature type="compositionally biased region" description="Low complexity" evidence="9">
    <location>
        <begin position="797"/>
        <end position="810"/>
    </location>
</feature>
<evidence type="ECO:0000259" key="11">
    <source>
        <dbReference type="PROSITE" id="PS50986"/>
    </source>
</evidence>
<evidence type="ECO:0000256" key="8">
    <source>
        <dbReference type="PROSITE-ProRule" id="PRU00124"/>
    </source>
</evidence>
<dbReference type="PROSITE" id="PS50986">
    <property type="entry name" value="MANSC"/>
    <property type="match status" value="1"/>
</dbReference>
<evidence type="ECO:0000256" key="2">
    <source>
        <dbReference type="ARBA" id="ARBA00022692"/>
    </source>
</evidence>
<feature type="compositionally biased region" description="Basic residues" evidence="9">
    <location>
        <begin position="652"/>
        <end position="666"/>
    </location>
</feature>
<reference evidence="13" key="1">
    <citation type="submission" date="2025-08" db="UniProtKB">
        <authorList>
            <consortium name="RefSeq"/>
        </authorList>
    </citation>
    <scope>IDENTIFICATION</scope>
    <source>
        <tissue evidence="13">Whole sample</tissue>
    </source>
</reference>
<comment type="caution">
    <text evidence="8">Lacks conserved residue(s) required for the propagation of feature annotation.</text>
</comment>
<dbReference type="GO" id="GO:0016020">
    <property type="term" value="C:membrane"/>
    <property type="evidence" value="ECO:0007669"/>
    <property type="project" value="UniProtKB-SubCell"/>
</dbReference>
<evidence type="ECO:0000256" key="10">
    <source>
        <dbReference type="SAM" id="Phobius"/>
    </source>
</evidence>
<organism evidence="12 13">
    <name type="scientific">Crassostrea virginica</name>
    <name type="common">Eastern oyster</name>
    <dbReference type="NCBI Taxonomy" id="6565"/>
    <lineage>
        <taxon>Eukaryota</taxon>
        <taxon>Metazoa</taxon>
        <taxon>Spiralia</taxon>
        <taxon>Lophotrochozoa</taxon>
        <taxon>Mollusca</taxon>
        <taxon>Bivalvia</taxon>
        <taxon>Autobranchia</taxon>
        <taxon>Pteriomorphia</taxon>
        <taxon>Ostreida</taxon>
        <taxon>Ostreoidea</taxon>
        <taxon>Ostreidae</taxon>
        <taxon>Crassostrea</taxon>
    </lineage>
</organism>
<sequence length="927" mass="103573">YSVKSQDQYVPEETHSVNDISLENGQSDKVLADSMEDTLGNLCQYRPNASLIIRSKASINNGAAFLKSFSEKTREECVNSCCYTQGCNLVIYENKDKHNCYLFNCGTPSKCLFAEHANYTSMFFPNHVAPSTSFLGHQQQHENELEGLNTKATPQPTTVAPRRKVPLYGKCDIDWNDECSDRNAECRDNICKCSYGYHAKYGICRLNCPDSEFECVNRGQGVNVPECISRSHVCDGQPQCADGSDEEMCSHSVSATTTSTTTTTTAKSTTLKTSQHVVNNQGVNKQILPQYYPNQPNRMPVGSDMYNGNAYYWPSGYNQMYGTQRFPGNYGRFQGGVQNPYDPRLYGNGRQLGAGNGYVDPVRDYYDKLDSETRAHDSISQADLGIGISKGSKPGHARVKYPNKNIVSPVSEGRDGAPPVHNDRPAAGPSDKSGYLTTRPPTTAQPITQSVSTEQNLNKWKVLTPKTGWKSNSDNSSDKQNRGNIPNWKSNDQVQNPLKTSKSNHIDKTEQEAEDNVSKQQTSTKSLSLDKEGSKDMLVSKQETDYPRYWKQHMESRMGNTNSGTKTEVEDSRDDVNSGRIISGSEGQKNTERGENQGRKNSQNPDRVQLGRKHHQKGWKDGSNEGAGQRNSNHRKQGGTESGDLSWERNRGRMKGRPRGGYHRKQGMQDQGSDQAEDNSDKALKQKQKVEEQNTDYDSYFEKNPSREHTYGAKKPGHGRPAYKNQRPHNYQYYDSYKPYSYWNYDYYNYDDHPGKKYPTPFDQGETDPDNNLHKHIPYEIKQKTPTPATPSPRPTTQPRTTRAPATTAKTIREPGQIAEGKSSPKEDHPKGPTKTDKISTPSKNSTADKMADASGGLGEAVETHVVVESPTDSHQGPIVALGLGLGITVILLFFVGCRLRNVKRRIRKGRALHSNEADYLINGMYL</sequence>
<dbReference type="PANTHER" id="PTHR46876:SF1">
    <property type="entry name" value="LOW-DENSITY LIPOPROTEIN RECEPTOR-RELATED PROTEIN 11"/>
    <property type="match status" value="1"/>
</dbReference>
<dbReference type="OrthoDB" id="10037294at2759"/>
<feature type="region of interest" description="Disordered" evidence="9">
    <location>
        <begin position="385"/>
        <end position="540"/>
    </location>
</feature>
<feature type="compositionally biased region" description="Polar residues" evidence="9">
    <location>
        <begin position="518"/>
        <end position="527"/>
    </location>
</feature>
<keyword evidence="7" id="KW-0325">Glycoprotein</keyword>
<feature type="non-terminal residue" evidence="13">
    <location>
        <position position="1"/>
    </location>
</feature>
<dbReference type="InterPro" id="IPR036055">
    <property type="entry name" value="LDL_receptor-like_sf"/>
</dbReference>
<dbReference type="Pfam" id="PF07502">
    <property type="entry name" value="MANEC"/>
    <property type="match status" value="1"/>
</dbReference>
<evidence type="ECO:0000256" key="5">
    <source>
        <dbReference type="ARBA" id="ARBA00023136"/>
    </source>
</evidence>
<dbReference type="Gene3D" id="4.10.400.10">
    <property type="entry name" value="Low-density Lipoprotein Receptor"/>
    <property type="match status" value="1"/>
</dbReference>
<dbReference type="Pfam" id="PF00057">
    <property type="entry name" value="Ldl_recept_a"/>
    <property type="match status" value="1"/>
</dbReference>
<dbReference type="CDD" id="cd00112">
    <property type="entry name" value="LDLa"/>
    <property type="match status" value="1"/>
</dbReference>
<dbReference type="SMART" id="SM00192">
    <property type="entry name" value="LDLa"/>
    <property type="match status" value="1"/>
</dbReference>
<keyword evidence="4 10" id="KW-1133">Transmembrane helix</keyword>
<dbReference type="SUPFAM" id="SSF57424">
    <property type="entry name" value="LDL receptor-like module"/>
    <property type="match status" value="1"/>
</dbReference>
<dbReference type="RefSeq" id="XP_022331292.1">
    <property type="nucleotide sequence ID" value="XM_022475584.1"/>
</dbReference>
<dbReference type="InterPro" id="IPR011106">
    <property type="entry name" value="MANSC_N"/>
</dbReference>
<dbReference type="InterPro" id="IPR013980">
    <property type="entry name" value="MANSC_dom"/>
</dbReference>
<evidence type="ECO:0000256" key="4">
    <source>
        <dbReference type="ARBA" id="ARBA00022989"/>
    </source>
</evidence>
<feature type="compositionally biased region" description="Basic and acidic residues" evidence="9">
    <location>
        <begin position="589"/>
        <end position="598"/>
    </location>
</feature>
<feature type="compositionally biased region" description="Polar residues" evidence="9">
    <location>
        <begin position="839"/>
        <end position="848"/>
    </location>
</feature>
<gene>
    <name evidence="13" type="primary">LOC111129299</name>
</gene>
<keyword evidence="12" id="KW-1185">Reference proteome</keyword>
<dbReference type="GeneID" id="111129299"/>
<dbReference type="PANTHER" id="PTHR46876">
    <property type="entry name" value="LOW-DENSITY LIPOPROTEIN RECEPTOR-RELATED PROTEIN 11"/>
    <property type="match status" value="1"/>
</dbReference>
<evidence type="ECO:0000256" key="3">
    <source>
        <dbReference type="ARBA" id="ARBA00022729"/>
    </source>
</evidence>
<dbReference type="SMART" id="SM00765">
    <property type="entry name" value="MANEC"/>
    <property type="match status" value="1"/>
</dbReference>
<evidence type="ECO:0000256" key="1">
    <source>
        <dbReference type="ARBA" id="ARBA00004479"/>
    </source>
</evidence>
<feature type="compositionally biased region" description="Basic and acidic residues" evidence="9">
    <location>
        <begin position="700"/>
        <end position="711"/>
    </location>
</feature>
<feature type="compositionally biased region" description="Basic and acidic residues" evidence="9">
    <location>
        <begin position="679"/>
        <end position="692"/>
    </location>
</feature>
<feature type="disulfide bond" evidence="8">
    <location>
        <begin position="234"/>
        <end position="249"/>
    </location>
</feature>
<comment type="subcellular location">
    <subcellularLocation>
        <location evidence="1">Membrane</location>
        <topology evidence="1">Single-pass type I membrane protein</topology>
    </subcellularLocation>
</comment>
<dbReference type="PROSITE" id="PS50068">
    <property type="entry name" value="LDLRA_2"/>
    <property type="match status" value="1"/>
</dbReference>
<keyword evidence="5 10" id="KW-0472">Membrane</keyword>
<dbReference type="InterPro" id="IPR002172">
    <property type="entry name" value="LDrepeatLR_classA_rpt"/>
</dbReference>
<keyword evidence="3" id="KW-0732">Signal</keyword>
<protein>
    <submittedName>
        <fullName evidence="13">Uncharacterized protein LOC111129299</fullName>
    </submittedName>
</protein>